<feature type="transmembrane region" description="Helical" evidence="23">
    <location>
        <begin position="442"/>
        <end position="462"/>
    </location>
</feature>
<organism evidence="24 25">
    <name type="scientific">Meleagris gallopavo</name>
    <name type="common">Wild turkey</name>
    <dbReference type="NCBI Taxonomy" id="9103"/>
    <lineage>
        <taxon>Eukaryota</taxon>
        <taxon>Metazoa</taxon>
        <taxon>Chordata</taxon>
        <taxon>Craniata</taxon>
        <taxon>Vertebrata</taxon>
        <taxon>Euteleostomi</taxon>
        <taxon>Archelosauria</taxon>
        <taxon>Archosauria</taxon>
        <taxon>Dinosauria</taxon>
        <taxon>Saurischia</taxon>
        <taxon>Theropoda</taxon>
        <taxon>Coelurosauria</taxon>
        <taxon>Aves</taxon>
        <taxon>Neognathae</taxon>
        <taxon>Galloanserae</taxon>
        <taxon>Galliformes</taxon>
        <taxon>Phasianidae</taxon>
        <taxon>Meleagridinae</taxon>
        <taxon>Meleagris</taxon>
    </lineage>
</organism>
<dbReference type="Bgee" id="ENSMGAG00000006265">
    <property type="expression patterns" value="Expressed in pancreas and 7 other cell types or tissues"/>
</dbReference>
<dbReference type="GeneTree" id="ENSGT00940000157690"/>
<evidence type="ECO:0000256" key="23">
    <source>
        <dbReference type="SAM" id="Phobius"/>
    </source>
</evidence>
<evidence type="ECO:0000256" key="10">
    <source>
        <dbReference type="ARBA" id="ARBA00023065"/>
    </source>
</evidence>
<dbReference type="Proteomes" id="UP000001645">
    <property type="component" value="Chromosome 16"/>
</dbReference>
<keyword evidence="12" id="KW-0739">Sodium transport</keyword>
<feature type="transmembrane region" description="Helical" evidence="23">
    <location>
        <begin position="209"/>
        <end position="231"/>
    </location>
</feature>
<evidence type="ECO:0000256" key="12">
    <source>
        <dbReference type="ARBA" id="ARBA00023201"/>
    </source>
</evidence>
<evidence type="ECO:0000256" key="17">
    <source>
        <dbReference type="ARBA" id="ARBA00039861"/>
    </source>
</evidence>
<dbReference type="Ensembl" id="ENSMGAT00000033597.1">
    <property type="protein sequence ID" value="ENSMGAP00000027944.1"/>
    <property type="gene ID" value="ENSMGAG00000006265.2"/>
</dbReference>
<evidence type="ECO:0000256" key="22">
    <source>
        <dbReference type="SAM" id="MobiDB-lite"/>
    </source>
</evidence>
<feature type="transmembrane region" description="Helical" evidence="23">
    <location>
        <begin position="335"/>
        <end position="353"/>
    </location>
</feature>
<feature type="transmembrane region" description="Helical" evidence="23">
    <location>
        <begin position="121"/>
        <end position="139"/>
    </location>
</feature>
<accession>A0A803Y847</accession>
<protein>
    <recommendedName>
        <fullName evidence="17">Sodium/myo-inositol cotransporter 2</fullName>
    </recommendedName>
    <alternativeName>
        <fullName evidence="19">Sodium/myo-inositol transporter 2</fullName>
    </alternativeName>
    <alternativeName>
        <fullName evidence="18">Solute carrier family 5 member 11</fullName>
    </alternativeName>
</protein>
<evidence type="ECO:0000256" key="18">
    <source>
        <dbReference type="ARBA" id="ARBA00042834"/>
    </source>
</evidence>
<feature type="transmembrane region" description="Helical" evidence="23">
    <location>
        <begin position="82"/>
        <end position="101"/>
    </location>
</feature>
<evidence type="ECO:0000256" key="7">
    <source>
        <dbReference type="ARBA" id="ARBA00022847"/>
    </source>
</evidence>
<feature type="transmembrane region" description="Helical" evidence="23">
    <location>
        <begin position="483"/>
        <end position="502"/>
    </location>
</feature>
<evidence type="ECO:0000313" key="24">
    <source>
        <dbReference type="Ensembl" id="ENSMGAP00000027944.1"/>
    </source>
</evidence>
<dbReference type="Gene3D" id="1.20.1730.10">
    <property type="entry name" value="Sodium/glucose cotransporter"/>
    <property type="match status" value="2"/>
</dbReference>
<proteinExistence type="inferred from homology"/>
<feature type="transmembrane region" description="Helical" evidence="23">
    <location>
        <begin position="722"/>
        <end position="741"/>
    </location>
</feature>
<feature type="compositionally biased region" description="Low complexity" evidence="22">
    <location>
        <begin position="20"/>
        <end position="29"/>
    </location>
</feature>
<comment type="catalytic activity">
    <reaction evidence="14">
        <text>D-glucose(out) + 2 Na(+)(out) = D-glucose(in) + 2 Na(+)(in)</text>
        <dbReference type="Rhea" id="RHEA:70495"/>
        <dbReference type="ChEBI" id="CHEBI:4167"/>
        <dbReference type="ChEBI" id="CHEBI:29101"/>
    </reaction>
</comment>
<keyword evidence="3" id="KW-0813">Transport</keyword>
<dbReference type="InParanoid" id="A0A803Y847"/>
<dbReference type="NCBIfam" id="TIGR00813">
    <property type="entry name" value="sss"/>
    <property type="match status" value="1"/>
</dbReference>
<comment type="function">
    <text evidence="20">Involved in the sodium-dependent cotransport of myo-inositol (MI) with a Na(+):MI stoichiometry of 2:1. Exclusively responsible for apical MI transport and absorption in intestine. Can also transport D-chiro-inositol (DCI) but not L-fucose. Exhibits stereospecific cotransport of both D-glucose and D-xylose. May induce apoptosis through the TNF-alpha, PDCD1 pathway. May play a role in the regulation of MI concentration in serum, involving reabsorption in at least the proximal tubule of the kidney.</text>
</comment>
<feature type="transmembrane region" description="Helical" evidence="23">
    <location>
        <begin position="40"/>
        <end position="61"/>
    </location>
</feature>
<dbReference type="InterPro" id="IPR001734">
    <property type="entry name" value="Na/solute_symporter"/>
</dbReference>
<keyword evidence="25" id="KW-1185">Reference proteome</keyword>
<evidence type="ECO:0000313" key="25">
    <source>
        <dbReference type="Proteomes" id="UP000001645"/>
    </source>
</evidence>
<evidence type="ECO:0000256" key="4">
    <source>
        <dbReference type="ARBA" id="ARBA00022475"/>
    </source>
</evidence>
<name>A0A803Y847_MELGA</name>
<sequence>MFYRSMPRGSAHPAQGAMESTSSTPSSVTPQWDVFPQKTLGPIDITILVLYFVFVLAVGLWSMWKTQRSTVKGYFLAGGQMVWWPVGASLFASNVGSGHFIGLAGSGAASGIAATAYEWNGMFSVLVLAWLFLPIYIAAGVSKWGVVSSVTFWHSNPHMAQELSHAQLQLHGSQLSCCVLLPFQHVCPIQVTTMPEYLRKRFGGKRIQIFLAILYLFIYIFTKISVDMYAGALFIQQALHWDLYIAVAGLLAITAVYTVAGGLAAVIYTDALQTLIMLVGAISLMVFSFVEVGGLEGLQAKYFDAIPSTRKENSSCGLPREDAFHIFRDPVNSDLPWPGVLVGMTIPSLWYWCTDQVIVQRSLAAKNLSHAKGGSLMTSYLKILPLFMMVMPGMISRVLFPDLVACAEPEICQKICGNPSGCSDIAYPKLVIELLPVGLRGLMMAVMIAALMSSLTSIFNSASTIFTMDLWKHFRPRCSEWELMIVGRVFVLLLTVVSILWIPLVQAGQGGQLFIYIQSISSYLQPPVAMVFILGCFWKRANEKGAFWGLVLGLLMGVIRMVLDFIFPEPQCGERDTRPGVLRYMHYLYFSMVLAAVSTLTVLFVSLLTEPPSEEMISRLTWFTRGDPPAKKDLAVSTSPDTAKGAREAERPALQIDISIASENSTNDNKCPTGTKKDSKLVRSLLWLCGMERRQENPEDVAPAKPECPMASLEENPLVKHVLNINLILSICAGVFLWAYFA</sequence>
<evidence type="ECO:0000256" key="19">
    <source>
        <dbReference type="ARBA" id="ARBA00043206"/>
    </source>
</evidence>
<evidence type="ECO:0000256" key="13">
    <source>
        <dbReference type="ARBA" id="ARBA00036654"/>
    </source>
</evidence>
<reference evidence="24" key="2">
    <citation type="submission" date="2025-08" db="UniProtKB">
        <authorList>
            <consortium name="Ensembl"/>
        </authorList>
    </citation>
    <scope>IDENTIFICATION</scope>
</reference>
<evidence type="ECO:0000256" key="2">
    <source>
        <dbReference type="ARBA" id="ARBA00006434"/>
    </source>
</evidence>
<evidence type="ECO:0000256" key="14">
    <source>
        <dbReference type="ARBA" id="ARBA00036672"/>
    </source>
</evidence>
<evidence type="ECO:0000256" key="15">
    <source>
        <dbReference type="ARBA" id="ARBA00036849"/>
    </source>
</evidence>
<evidence type="ECO:0000256" key="20">
    <source>
        <dbReference type="ARBA" id="ARBA00045715"/>
    </source>
</evidence>
<keyword evidence="4" id="KW-1003">Cell membrane</keyword>
<dbReference type="GO" id="GO:0016324">
    <property type="term" value="C:apical plasma membrane"/>
    <property type="evidence" value="ECO:0007669"/>
    <property type="project" value="UniProtKB-SubCell"/>
</dbReference>
<dbReference type="PROSITE" id="PS50283">
    <property type="entry name" value="NA_SOLUT_SYMP_3"/>
    <property type="match status" value="1"/>
</dbReference>
<gene>
    <name evidence="24" type="primary">SLC5A11</name>
</gene>
<dbReference type="AlphaFoldDB" id="A0A803Y847"/>
<keyword evidence="10" id="KW-0406">Ion transport</keyword>
<comment type="subcellular location">
    <subcellularLocation>
        <location evidence="1">Apical cell membrane</location>
        <topology evidence="1">Multi-pass membrane protein</topology>
    </subcellularLocation>
</comment>
<keyword evidence="7" id="KW-0769">Symport</keyword>
<feature type="transmembrane region" description="Helical" evidence="23">
    <location>
        <begin position="243"/>
        <end position="268"/>
    </location>
</feature>
<keyword evidence="6" id="KW-0053">Apoptosis</keyword>
<evidence type="ECO:0000256" key="1">
    <source>
        <dbReference type="ARBA" id="ARBA00004424"/>
    </source>
</evidence>
<reference evidence="24" key="3">
    <citation type="submission" date="2025-09" db="UniProtKB">
        <authorList>
            <consortium name="Ensembl"/>
        </authorList>
    </citation>
    <scope>IDENTIFICATION</scope>
</reference>
<comment type="catalytic activity">
    <reaction evidence="15">
        <text>1D-chiro-inositol(out) + 2 Na(+)(out) = 1D-chiro-inositol(in) + 2 Na(+)(in)</text>
        <dbReference type="Rhea" id="RHEA:73315"/>
        <dbReference type="ChEBI" id="CHEBI:27372"/>
        <dbReference type="ChEBI" id="CHEBI:29101"/>
    </reaction>
</comment>
<feature type="transmembrane region" description="Helical" evidence="23">
    <location>
        <begin position="587"/>
        <end position="609"/>
    </location>
</feature>
<dbReference type="GO" id="GO:0006915">
    <property type="term" value="P:apoptotic process"/>
    <property type="evidence" value="ECO:0007669"/>
    <property type="project" value="UniProtKB-KW"/>
</dbReference>
<dbReference type="InterPro" id="IPR038377">
    <property type="entry name" value="Na/Glc_symporter_sf"/>
</dbReference>
<keyword evidence="5 23" id="KW-0812">Transmembrane</keyword>
<comment type="similarity">
    <text evidence="2 21">Belongs to the sodium:solute symporter (SSF) (TC 2.A.21) family.</text>
</comment>
<dbReference type="OrthoDB" id="6132759at2759"/>
<keyword evidence="8 23" id="KW-1133">Transmembrane helix</keyword>
<feature type="transmembrane region" description="Helical" evidence="23">
    <location>
        <begin position="275"/>
        <end position="295"/>
    </location>
</feature>
<feature type="transmembrane region" description="Helical" evidence="23">
    <location>
        <begin position="374"/>
        <end position="395"/>
    </location>
</feature>
<evidence type="ECO:0000256" key="9">
    <source>
        <dbReference type="ARBA" id="ARBA00023053"/>
    </source>
</evidence>
<comment type="catalytic activity">
    <reaction evidence="13">
        <text>myo-inositol(out) + 2 Na(+)(out) = myo-inositol(in) + 2 Na(+)(in)</text>
        <dbReference type="Rhea" id="RHEA:72987"/>
        <dbReference type="ChEBI" id="CHEBI:17268"/>
        <dbReference type="ChEBI" id="CHEBI:29101"/>
    </reaction>
</comment>
<dbReference type="PANTHER" id="PTHR11819:SF171">
    <property type="entry name" value="SODIUM_MYO-INOSITOL COTRANSPORTER 2"/>
    <property type="match status" value="1"/>
</dbReference>
<dbReference type="PANTHER" id="PTHR11819">
    <property type="entry name" value="SOLUTE CARRIER FAMILY 5"/>
    <property type="match status" value="1"/>
</dbReference>
<evidence type="ECO:0000256" key="8">
    <source>
        <dbReference type="ARBA" id="ARBA00022989"/>
    </source>
</evidence>
<feature type="transmembrane region" description="Helical" evidence="23">
    <location>
        <begin position="514"/>
        <end position="538"/>
    </location>
</feature>
<evidence type="ECO:0000256" key="5">
    <source>
        <dbReference type="ARBA" id="ARBA00022692"/>
    </source>
</evidence>
<evidence type="ECO:0000256" key="16">
    <source>
        <dbReference type="ARBA" id="ARBA00036976"/>
    </source>
</evidence>
<feature type="transmembrane region" description="Helical" evidence="23">
    <location>
        <begin position="545"/>
        <end position="567"/>
    </location>
</feature>
<keyword evidence="11 23" id="KW-0472">Membrane</keyword>
<reference evidence="24 25" key="1">
    <citation type="journal article" date="2010" name="PLoS Biol.">
        <title>Multi-platform next-generation sequencing of the domestic turkey (Meleagris gallopavo): genome assembly and analysis.</title>
        <authorList>
            <person name="Dalloul R.A."/>
            <person name="Long J.A."/>
            <person name="Zimin A.V."/>
            <person name="Aslam L."/>
            <person name="Beal K."/>
            <person name="Blomberg L.A."/>
            <person name="Bouffard P."/>
            <person name="Burt D.W."/>
            <person name="Crasta O."/>
            <person name="Crooijmans R.P."/>
            <person name="Cooper K."/>
            <person name="Coulombe R.A."/>
            <person name="De S."/>
            <person name="Delany M.E."/>
            <person name="Dodgson J.B."/>
            <person name="Dong J.J."/>
            <person name="Evans C."/>
            <person name="Frederickson K.M."/>
            <person name="Flicek P."/>
            <person name="Florea L."/>
            <person name="Folkerts O."/>
            <person name="Groenen M.A."/>
            <person name="Harkins T.T."/>
            <person name="Herrero J."/>
            <person name="Hoffmann S."/>
            <person name="Megens H.J."/>
            <person name="Jiang A."/>
            <person name="de Jong P."/>
            <person name="Kaiser P."/>
            <person name="Kim H."/>
            <person name="Kim K.W."/>
            <person name="Kim S."/>
            <person name="Langenberger D."/>
            <person name="Lee M.K."/>
            <person name="Lee T."/>
            <person name="Mane S."/>
            <person name="Marcais G."/>
            <person name="Marz M."/>
            <person name="McElroy A.P."/>
            <person name="Modise T."/>
            <person name="Nefedov M."/>
            <person name="Notredame C."/>
            <person name="Paton I.R."/>
            <person name="Payne W.S."/>
            <person name="Pertea G."/>
            <person name="Prickett D."/>
            <person name="Puiu D."/>
            <person name="Qioa D."/>
            <person name="Raineri E."/>
            <person name="Ruffier M."/>
            <person name="Salzberg S.L."/>
            <person name="Schatz M.C."/>
            <person name="Scheuring C."/>
            <person name="Schmidt C.J."/>
            <person name="Schroeder S."/>
            <person name="Searle S.M."/>
            <person name="Smith E.J."/>
            <person name="Smith J."/>
            <person name="Sonstegard T.S."/>
            <person name="Stadler P.F."/>
            <person name="Tafer H."/>
            <person name="Tu Z.J."/>
            <person name="Van Tassell C.P."/>
            <person name="Vilella A.J."/>
            <person name="Williams K.P."/>
            <person name="Yorke J.A."/>
            <person name="Zhang L."/>
            <person name="Zhang H.B."/>
            <person name="Zhang X."/>
            <person name="Zhang Y."/>
            <person name="Reed K.M."/>
        </authorList>
    </citation>
    <scope>NUCLEOTIDE SEQUENCE [LARGE SCALE GENOMIC DNA]</scope>
</reference>
<dbReference type="Pfam" id="PF00474">
    <property type="entry name" value="SSF"/>
    <property type="match status" value="2"/>
</dbReference>
<evidence type="ECO:0000256" key="6">
    <source>
        <dbReference type="ARBA" id="ARBA00022703"/>
    </source>
</evidence>
<feature type="region of interest" description="Disordered" evidence="22">
    <location>
        <begin position="1"/>
        <end position="29"/>
    </location>
</feature>
<evidence type="ECO:0000256" key="21">
    <source>
        <dbReference type="RuleBase" id="RU362091"/>
    </source>
</evidence>
<evidence type="ECO:0000256" key="11">
    <source>
        <dbReference type="ARBA" id="ARBA00023136"/>
    </source>
</evidence>
<dbReference type="GO" id="GO:0005412">
    <property type="term" value="F:D-glucose:sodium symporter activity"/>
    <property type="evidence" value="ECO:0007669"/>
    <property type="project" value="TreeGrafter"/>
</dbReference>
<keyword evidence="9" id="KW-0915">Sodium</keyword>
<evidence type="ECO:0000256" key="3">
    <source>
        <dbReference type="ARBA" id="ARBA00022448"/>
    </source>
</evidence>
<comment type="catalytic activity">
    <reaction evidence="16">
        <text>D-xylose(out) + 2 Na(+)(out) = D-xylose(in) + 2 Na(+)(in)</text>
        <dbReference type="Rhea" id="RHEA:73367"/>
        <dbReference type="ChEBI" id="CHEBI:29101"/>
        <dbReference type="ChEBI" id="CHEBI:53455"/>
    </reaction>
</comment>